<keyword evidence="6" id="KW-1185">Reference proteome</keyword>
<feature type="binding site" evidence="3">
    <location>
        <position position="234"/>
    </location>
    <ligand>
        <name>Zn(2+)</name>
        <dbReference type="ChEBI" id="CHEBI:29105"/>
    </ligand>
</feature>
<feature type="active site" description="Proton acceptor" evidence="3">
    <location>
        <position position="223"/>
    </location>
</feature>
<keyword evidence="1" id="KW-0808">Transferase</keyword>
<dbReference type="STRING" id="7574.A0A1S3JTY3"/>
<dbReference type="InParanoid" id="A0A1S3JTY3"/>
<feature type="compositionally biased region" description="Basic residues" evidence="4">
    <location>
        <begin position="11"/>
        <end position="20"/>
    </location>
</feature>
<evidence type="ECO:0000256" key="1">
    <source>
        <dbReference type="ARBA" id="ARBA00022679"/>
    </source>
</evidence>
<evidence type="ECO:0000313" key="6">
    <source>
        <dbReference type="Proteomes" id="UP000085678"/>
    </source>
</evidence>
<evidence type="ECO:0000259" key="5">
    <source>
        <dbReference type="PROSITE" id="PS50305"/>
    </source>
</evidence>
<feature type="domain" description="Deacetylase sirtuin-type" evidence="5">
    <location>
        <begin position="92"/>
        <end position="366"/>
    </location>
</feature>
<name>A0A1S3JTY3_LINAN</name>
<gene>
    <name evidence="7" type="primary">LOC106176139</name>
</gene>
<dbReference type="SUPFAM" id="SSF52467">
    <property type="entry name" value="DHS-like NAD/FAD-binding domain"/>
    <property type="match status" value="1"/>
</dbReference>
<evidence type="ECO:0000256" key="2">
    <source>
        <dbReference type="ARBA" id="ARBA00023027"/>
    </source>
</evidence>
<dbReference type="CDD" id="cd01408">
    <property type="entry name" value="SIRT1"/>
    <property type="match status" value="1"/>
</dbReference>
<dbReference type="OMA" id="HNDLAVT"/>
<feature type="binding site" evidence="3">
    <location>
        <position position="260"/>
    </location>
    <ligand>
        <name>Zn(2+)</name>
        <dbReference type="ChEBI" id="CHEBI:29105"/>
    </ligand>
</feature>
<dbReference type="PROSITE" id="PS50305">
    <property type="entry name" value="SIRTUIN"/>
    <property type="match status" value="1"/>
</dbReference>
<evidence type="ECO:0000256" key="3">
    <source>
        <dbReference type="PROSITE-ProRule" id="PRU00236"/>
    </source>
</evidence>
<dbReference type="PANTHER" id="PTHR11085">
    <property type="entry name" value="NAD-DEPENDENT PROTEIN DEACYLASE SIRTUIN-5, MITOCHONDRIAL-RELATED"/>
    <property type="match status" value="1"/>
</dbReference>
<feature type="compositionally biased region" description="Polar residues" evidence="4">
    <location>
        <begin position="33"/>
        <end position="42"/>
    </location>
</feature>
<feature type="region of interest" description="Disordered" evidence="4">
    <location>
        <begin position="1"/>
        <end position="51"/>
    </location>
</feature>
<feature type="compositionally biased region" description="Low complexity" evidence="4">
    <location>
        <begin position="21"/>
        <end position="32"/>
    </location>
</feature>
<accession>A0A1S3JTY3</accession>
<dbReference type="InterPro" id="IPR050134">
    <property type="entry name" value="NAD-dep_sirtuin_deacylases"/>
</dbReference>
<feature type="region of interest" description="Disordered" evidence="4">
    <location>
        <begin position="65"/>
        <end position="84"/>
    </location>
</feature>
<dbReference type="RefSeq" id="XP_013413830.1">
    <property type="nucleotide sequence ID" value="XM_013558376.2"/>
</dbReference>
<keyword evidence="3" id="KW-0479">Metal-binding</keyword>
<keyword evidence="3" id="KW-0862">Zinc</keyword>
<keyword evidence="2" id="KW-0520">NAD</keyword>
<dbReference type="Gene3D" id="3.40.50.1220">
    <property type="entry name" value="TPP-binding domain"/>
    <property type="match status" value="1"/>
</dbReference>
<proteinExistence type="predicted"/>
<dbReference type="Gene3D" id="3.30.1600.10">
    <property type="entry name" value="SIR2/SIRT2 'Small Domain"/>
    <property type="match status" value="1"/>
</dbReference>
<feature type="compositionally biased region" description="Polar residues" evidence="4">
    <location>
        <begin position="400"/>
        <end position="427"/>
    </location>
</feature>
<feature type="region of interest" description="Disordered" evidence="4">
    <location>
        <begin position="377"/>
        <end position="480"/>
    </location>
</feature>
<dbReference type="GO" id="GO:0017136">
    <property type="term" value="F:histone deacetylase activity, NAD-dependent"/>
    <property type="evidence" value="ECO:0007669"/>
    <property type="project" value="TreeGrafter"/>
</dbReference>
<sequence>MLARVMATAGRKAHIPHPPRSKSTSSKPSQPQVRTLKTTSSPAPIPKVKSDVGLANGVRNLSIQERKKNLPPRPTKTAVAGSVRRTGSVTTSSAICNNLEDVSRYIREGRAKNIVVMAGAGISTPSGIPDFRSPGTGLYDNLQQYNIPYPEAIFDIDYFHMNPRPFFALSKELYPSGKYRPNYIHYFMRLLHDKGLLHRMYTQNIDGLERLAGIPSEKLVEAHGTFSTATCIRCNLEHRGDEIKDAIFSDKLPKCKKTNCLGIVKPDIVFFGEELPRRFYYYLKDFPQADLVLVLGTSLEVEPFASIVDASRSYIPRVLFNREAVGPFKRKRRNNDVVSEGDLIANVQKFVRILEWQKDMEYLMKENEKLLDEQVSAGTLSSSGSTPSGGNKGDGKDGSACQNGNSGNLTGITRPTNRNMHTFSRNGPSYGFINRKGASSTHSLPPISKMQNYRSPRTISSSSSSEEESESDTSSDDSDA</sequence>
<dbReference type="AlphaFoldDB" id="A0A1S3JTY3"/>
<reference evidence="7" key="1">
    <citation type="submission" date="2025-08" db="UniProtKB">
        <authorList>
            <consortium name="RefSeq"/>
        </authorList>
    </citation>
    <scope>IDENTIFICATION</scope>
    <source>
        <tissue evidence="7">Gonads</tissue>
    </source>
</reference>
<dbReference type="GeneID" id="106176139"/>
<feature type="compositionally biased region" description="Low complexity" evidence="4">
    <location>
        <begin position="377"/>
        <end position="389"/>
    </location>
</feature>
<dbReference type="OrthoDB" id="420264at2759"/>
<dbReference type="GO" id="GO:0046872">
    <property type="term" value="F:metal ion binding"/>
    <property type="evidence" value="ECO:0007669"/>
    <property type="project" value="UniProtKB-KW"/>
</dbReference>
<feature type="binding site" evidence="3">
    <location>
        <position position="255"/>
    </location>
    <ligand>
        <name>Zn(2+)</name>
        <dbReference type="ChEBI" id="CHEBI:29105"/>
    </ligand>
</feature>
<dbReference type="InterPro" id="IPR026590">
    <property type="entry name" value="Ssirtuin_cat_dom"/>
</dbReference>
<feature type="binding site" evidence="3">
    <location>
        <position position="231"/>
    </location>
    <ligand>
        <name>Zn(2+)</name>
        <dbReference type="ChEBI" id="CHEBI:29105"/>
    </ligand>
</feature>
<dbReference type="GO" id="GO:0070403">
    <property type="term" value="F:NAD+ binding"/>
    <property type="evidence" value="ECO:0007669"/>
    <property type="project" value="InterPro"/>
</dbReference>
<dbReference type="Proteomes" id="UP000085678">
    <property type="component" value="Unplaced"/>
</dbReference>
<evidence type="ECO:0000313" key="7">
    <source>
        <dbReference type="RefSeq" id="XP_013413830.1"/>
    </source>
</evidence>
<feature type="compositionally biased region" description="Polar residues" evidence="4">
    <location>
        <begin position="437"/>
        <end position="459"/>
    </location>
</feature>
<organism evidence="6 7">
    <name type="scientific">Lingula anatina</name>
    <name type="common">Brachiopod</name>
    <name type="synonym">Lingula unguis</name>
    <dbReference type="NCBI Taxonomy" id="7574"/>
    <lineage>
        <taxon>Eukaryota</taxon>
        <taxon>Metazoa</taxon>
        <taxon>Spiralia</taxon>
        <taxon>Lophotrochozoa</taxon>
        <taxon>Brachiopoda</taxon>
        <taxon>Linguliformea</taxon>
        <taxon>Lingulata</taxon>
        <taxon>Lingulida</taxon>
        <taxon>Linguloidea</taxon>
        <taxon>Lingulidae</taxon>
        <taxon>Lingula</taxon>
    </lineage>
</organism>
<dbReference type="InterPro" id="IPR003000">
    <property type="entry name" value="Sirtuin"/>
</dbReference>
<dbReference type="Pfam" id="PF02146">
    <property type="entry name" value="SIR2"/>
    <property type="match status" value="1"/>
</dbReference>
<dbReference type="GO" id="GO:0005634">
    <property type="term" value="C:nucleus"/>
    <property type="evidence" value="ECO:0007669"/>
    <property type="project" value="TreeGrafter"/>
</dbReference>
<dbReference type="KEGG" id="lak:106176139"/>
<dbReference type="PANTHER" id="PTHR11085:SF7">
    <property type="entry name" value="NAD-DEPENDENT PROTEIN DEACETYLASE"/>
    <property type="match status" value="1"/>
</dbReference>
<dbReference type="InterPro" id="IPR029035">
    <property type="entry name" value="DHS-like_NAD/FAD-binding_dom"/>
</dbReference>
<feature type="compositionally biased region" description="Acidic residues" evidence="4">
    <location>
        <begin position="465"/>
        <end position="480"/>
    </location>
</feature>
<protein>
    <submittedName>
        <fullName evidence="7">NAD-dependent protein deacetylase sirtuin-3</fullName>
    </submittedName>
</protein>
<evidence type="ECO:0000256" key="4">
    <source>
        <dbReference type="SAM" id="MobiDB-lite"/>
    </source>
</evidence>
<dbReference type="InterPro" id="IPR026591">
    <property type="entry name" value="Sirtuin_cat_small_dom_sf"/>
</dbReference>